<name>A0A7I7WUG1_MYCGU</name>
<dbReference type="AlphaFoldDB" id="A0A7I7WUG1"/>
<keyword evidence="1" id="KW-0472">Membrane</keyword>
<dbReference type="Pfam" id="PF10825">
    <property type="entry name" value="DUF2752"/>
    <property type="match status" value="1"/>
</dbReference>
<protein>
    <submittedName>
        <fullName evidence="2">Membrane protein</fullName>
    </submittedName>
</protein>
<dbReference type="PROSITE" id="PS51257">
    <property type="entry name" value="PROKAR_LIPOPROTEIN"/>
    <property type="match status" value="1"/>
</dbReference>
<sequence length="134" mass="14369">MPVRLGGPLLVGALAVGACAVVWIGDPTTPGGFLPVCPTKALLGIDCPGCGTLRMIYSLLHGDFLSAVRFNALAVVAVGLLIVAYLVWTYGRVVGRKIAGWQHHRWAATVTMVVVTIWFVVRNLPFEPFTALRV</sequence>
<evidence type="ECO:0000313" key="3">
    <source>
        <dbReference type="Proteomes" id="UP000466187"/>
    </source>
</evidence>
<evidence type="ECO:0000256" key="1">
    <source>
        <dbReference type="SAM" id="Phobius"/>
    </source>
</evidence>
<reference evidence="2 3" key="1">
    <citation type="journal article" date="2019" name="Emerg. Microbes Infect.">
        <title>Comprehensive subspecies identification of 175 nontuberculous mycobacteria species based on 7547 genomic profiles.</title>
        <authorList>
            <person name="Matsumoto Y."/>
            <person name="Kinjo T."/>
            <person name="Motooka D."/>
            <person name="Nabeya D."/>
            <person name="Jung N."/>
            <person name="Uechi K."/>
            <person name="Horii T."/>
            <person name="Iida T."/>
            <person name="Fujita J."/>
            <person name="Nakamura S."/>
        </authorList>
    </citation>
    <scope>NUCLEOTIDE SEQUENCE [LARGE SCALE GENOMIC DNA]</scope>
    <source>
        <strain evidence="2 3">JCM 12688</strain>
    </source>
</reference>
<dbReference type="Proteomes" id="UP000466187">
    <property type="component" value="Chromosome"/>
</dbReference>
<keyword evidence="1" id="KW-1133">Transmembrane helix</keyword>
<dbReference type="InterPro" id="IPR021215">
    <property type="entry name" value="DUF2752"/>
</dbReference>
<dbReference type="KEGG" id="mgad:MGAD_47120"/>
<feature type="transmembrane region" description="Helical" evidence="1">
    <location>
        <begin position="103"/>
        <end position="121"/>
    </location>
</feature>
<organism evidence="2 3">
    <name type="scientific">Mycolicibacterium gadium</name>
    <name type="common">Mycobacterium gadium</name>
    <dbReference type="NCBI Taxonomy" id="1794"/>
    <lineage>
        <taxon>Bacteria</taxon>
        <taxon>Bacillati</taxon>
        <taxon>Actinomycetota</taxon>
        <taxon>Actinomycetes</taxon>
        <taxon>Mycobacteriales</taxon>
        <taxon>Mycobacteriaceae</taxon>
        <taxon>Mycolicibacterium</taxon>
    </lineage>
</organism>
<dbReference type="RefSeq" id="WP_372512340.1">
    <property type="nucleotide sequence ID" value="NZ_AP022608.1"/>
</dbReference>
<evidence type="ECO:0000313" key="2">
    <source>
        <dbReference type="EMBL" id="BBZ20377.1"/>
    </source>
</evidence>
<feature type="transmembrane region" description="Helical" evidence="1">
    <location>
        <begin position="70"/>
        <end position="91"/>
    </location>
</feature>
<gene>
    <name evidence="2" type="ORF">MGAD_47120</name>
</gene>
<proteinExistence type="predicted"/>
<dbReference type="EMBL" id="AP022608">
    <property type="protein sequence ID" value="BBZ20377.1"/>
    <property type="molecule type" value="Genomic_DNA"/>
</dbReference>
<accession>A0A7I7WUG1</accession>
<keyword evidence="1" id="KW-0812">Transmembrane</keyword>